<name>D4XMV8_ACIHA</name>
<dbReference type="AlphaFoldDB" id="D4XMV8"/>
<organism evidence="1 2">
    <name type="scientific">Acinetobacter haemolyticus ATCC 19194</name>
    <dbReference type="NCBI Taxonomy" id="707232"/>
    <lineage>
        <taxon>Bacteria</taxon>
        <taxon>Pseudomonadati</taxon>
        <taxon>Pseudomonadota</taxon>
        <taxon>Gammaproteobacteria</taxon>
        <taxon>Moraxellales</taxon>
        <taxon>Moraxellaceae</taxon>
        <taxon>Acinetobacter</taxon>
    </lineage>
</organism>
<evidence type="ECO:0000313" key="1">
    <source>
        <dbReference type="EMBL" id="EFF83482.1"/>
    </source>
</evidence>
<dbReference type="Proteomes" id="UP000003085">
    <property type="component" value="Unassembled WGS sequence"/>
</dbReference>
<proteinExistence type="predicted"/>
<gene>
    <name evidence="1" type="ORF">HMP0015_1050</name>
</gene>
<accession>D4XMV8</accession>
<dbReference type="HOGENOM" id="CLU_208233_0_0_6"/>
<comment type="caution">
    <text evidence="1">The sequence shown here is derived from an EMBL/GenBank/DDBJ whole genome shotgun (WGS) entry which is preliminary data.</text>
</comment>
<dbReference type="EMBL" id="ADMT01000106">
    <property type="protein sequence ID" value="EFF83482.1"/>
    <property type="molecule type" value="Genomic_DNA"/>
</dbReference>
<sequence>MRIKLAIKIRHKTTMTSSVFEVSNCTTTNKNLLIRQIKKTSNICLNEYRKTNFNQTDFSAYC</sequence>
<protein>
    <submittedName>
        <fullName evidence="1">Uncharacterized protein</fullName>
    </submittedName>
</protein>
<evidence type="ECO:0000313" key="2">
    <source>
        <dbReference type="Proteomes" id="UP000003085"/>
    </source>
</evidence>
<reference evidence="2" key="1">
    <citation type="submission" date="2010-03" db="EMBL/GenBank/DDBJ databases">
        <title>Complete sequence of Mobiluncus curtisii ATCC 43063.</title>
        <authorList>
            <person name="Muzny D."/>
            <person name="Qin X."/>
            <person name="Deng J."/>
            <person name="Jiang H."/>
            <person name="Liu Y."/>
            <person name="Qu J."/>
            <person name="Song X.-Z."/>
            <person name="Zhang L."/>
            <person name="Thornton R."/>
            <person name="Coyle M."/>
            <person name="Francisco L."/>
            <person name="Jackson L."/>
            <person name="Javaid M."/>
            <person name="Korchina V."/>
            <person name="Kovar C."/>
            <person name="Mata R."/>
            <person name="Mathew T."/>
            <person name="Ngo R."/>
            <person name="Nguyen L."/>
            <person name="Nguyen N."/>
            <person name="Okwuonu G."/>
            <person name="Ongeri F."/>
            <person name="Pham C."/>
            <person name="Simmons D."/>
            <person name="Wilczek-Boney K."/>
            <person name="Hale W."/>
            <person name="Jakkamsetti A."/>
            <person name="Pham P."/>
            <person name="Ruth R."/>
            <person name="San Lucas F."/>
            <person name="Warren J."/>
            <person name="Zhang J."/>
            <person name="Zhao Z."/>
            <person name="Zhou C."/>
            <person name="Zhu D."/>
            <person name="Lee S."/>
            <person name="Bess C."/>
            <person name="Blankenburg K."/>
            <person name="Forbes L."/>
            <person name="Fu Q."/>
            <person name="Gubbala S."/>
            <person name="Hirani K."/>
            <person name="Jayaseelan J.C."/>
            <person name="Lara F."/>
            <person name="Munidasa M."/>
            <person name="Palculict T."/>
            <person name="Patil S."/>
            <person name="Pu L.-L."/>
            <person name="Saada N."/>
            <person name="Tang L."/>
            <person name="Weissenberger G."/>
            <person name="Zhu Y."/>
            <person name="Hemphill L."/>
            <person name="Shang Y."/>
            <person name="Youmans B."/>
            <person name="Ayvaz T."/>
            <person name="Ross M."/>
            <person name="Santibanez J."/>
            <person name="Aqrawi P."/>
            <person name="Gross S."/>
            <person name="Joshi V."/>
            <person name="Fowler G."/>
            <person name="Nazareth L."/>
            <person name="Reid J."/>
            <person name="Worley K."/>
            <person name="Petrosino J."/>
            <person name="Highlander S."/>
            <person name="Gibbs R."/>
            <person name="Gibbs R."/>
        </authorList>
    </citation>
    <scope>NUCLEOTIDE SEQUENCE [LARGE SCALE GENOMIC DNA]</scope>
    <source>
        <strain evidence="2">ATCC 19194</strain>
    </source>
</reference>